<evidence type="ECO:0008006" key="3">
    <source>
        <dbReference type="Google" id="ProtNLM"/>
    </source>
</evidence>
<dbReference type="OrthoDB" id="2454446at2"/>
<reference evidence="1 2" key="1">
    <citation type="journal article" date="2005" name="Int. J. Syst. Evol. Microbiol.">
        <title>Bacillus cibi sp. nov., isolated from jeotgal, a traditional Korean fermented seafood.</title>
        <authorList>
            <person name="Yoon J.H."/>
            <person name="Lee C.H."/>
            <person name="Oh T.K."/>
        </authorList>
    </citation>
    <scope>NUCLEOTIDE SEQUENCE [LARGE SCALE GENOMIC DNA]</scope>
    <source>
        <strain evidence="1 2">DSM 16189</strain>
    </source>
</reference>
<dbReference type="InterPro" id="IPR019718">
    <property type="entry name" value="DUF2602"/>
</dbReference>
<dbReference type="AlphaFoldDB" id="A0A084H052"/>
<evidence type="ECO:0000313" key="1">
    <source>
        <dbReference type="EMBL" id="KEZ52964.1"/>
    </source>
</evidence>
<organism evidence="1 2">
    <name type="scientific">Metabacillus indicus</name>
    <name type="common">Bacillus indicus</name>
    <dbReference type="NCBI Taxonomy" id="246786"/>
    <lineage>
        <taxon>Bacteria</taxon>
        <taxon>Bacillati</taxon>
        <taxon>Bacillota</taxon>
        <taxon>Bacilli</taxon>
        <taxon>Bacillales</taxon>
        <taxon>Bacillaceae</taxon>
        <taxon>Metabacillus</taxon>
    </lineage>
</organism>
<name>A0A084H052_METID</name>
<dbReference type="Proteomes" id="UP000028549">
    <property type="component" value="Unassembled WGS sequence"/>
</dbReference>
<accession>A0A084H052</accession>
<gene>
    <name evidence="1" type="ORF">GS18_0209085</name>
</gene>
<dbReference type="STRING" id="246786.GS18_0209085"/>
<dbReference type="Pfam" id="PF10782">
    <property type="entry name" value="zf-C2HCIx2C"/>
    <property type="match status" value="1"/>
</dbReference>
<evidence type="ECO:0000313" key="2">
    <source>
        <dbReference type="Proteomes" id="UP000028549"/>
    </source>
</evidence>
<dbReference type="EMBL" id="JNVC02000004">
    <property type="protein sequence ID" value="KEZ52964.1"/>
    <property type="molecule type" value="Genomic_DNA"/>
</dbReference>
<comment type="caution">
    <text evidence="1">The sequence shown here is derived from an EMBL/GenBank/DDBJ whole genome shotgun (WGS) entry which is preliminary data.</text>
</comment>
<keyword evidence="2" id="KW-1185">Reference proteome</keyword>
<proteinExistence type="predicted"/>
<protein>
    <recommendedName>
        <fullName evidence="3">Zinc-finger domain-containing protein</fullName>
    </recommendedName>
</protein>
<sequence length="61" mass="7147">MNERDKRQIVHEIDELNDTYCSDCLLKKLFRKERGKKAAHAFCIGECTVGQKMKEYGKKLV</sequence>
<dbReference type="RefSeq" id="WP_029280409.1">
    <property type="nucleotide sequence ID" value="NZ_CP176757.1"/>
</dbReference>